<accession>A0ABS8NF92</accession>
<evidence type="ECO:0000256" key="1">
    <source>
        <dbReference type="SAM" id="SignalP"/>
    </source>
</evidence>
<keyword evidence="3" id="KW-1185">Reference proteome</keyword>
<dbReference type="Proteomes" id="UP001430306">
    <property type="component" value="Unassembled WGS sequence"/>
</dbReference>
<evidence type="ECO:0000313" key="3">
    <source>
        <dbReference type="Proteomes" id="UP001430306"/>
    </source>
</evidence>
<comment type="caution">
    <text evidence="2">The sequence shown here is derived from an EMBL/GenBank/DDBJ whole genome shotgun (WGS) entry which is preliminary data.</text>
</comment>
<evidence type="ECO:0000313" key="2">
    <source>
        <dbReference type="EMBL" id="MCC9642227.1"/>
    </source>
</evidence>
<dbReference type="EMBL" id="JAJKFW010000018">
    <property type="protein sequence ID" value="MCC9642227.1"/>
    <property type="molecule type" value="Genomic_DNA"/>
</dbReference>
<protein>
    <submittedName>
        <fullName evidence="2">Uncharacterized protein</fullName>
    </submittedName>
</protein>
<gene>
    <name evidence="2" type="ORF">LOC71_08070</name>
</gene>
<keyword evidence="1" id="KW-0732">Signal</keyword>
<proteinExistence type="predicted"/>
<dbReference type="RefSeq" id="WP_230272997.1">
    <property type="nucleotide sequence ID" value="NZ_JAJKFW010000018.1"/>
</dbReference>
<name>A0ABS8NF92_9BACT</name>
<feature type="signal peptide" evidence="1">
    <location>
        <begin position="1"/>
        <end position="36"/>
    </location>
</feature>
<sequence length="112" mass="12205">MCVRFPFNSGLLSKSMLLSAAFVGMHALGQSGSAVAEEWSAVVLPTGAYRDQIQATPIEQRPGRLFHVYGNTVRMLDRSSEVPVTYRPFRRVVIGTDSLAGTRGSGFSRGNR</sequence>
<reference evidence="2" key="1">
    <citation type="submission" date="2021-11" db="EMBL/GenBank/DDBJ databases">
        <title>Genome sequence.</title>
        <authorList>
            <person name="Sun Q."/>
        </authorList>
    </citation>
    <scope>NUCLEOTIDE SEQUENCE</scope>
    <source>
        <strain evidence="2">JC740</strain>
    </source>
</reference>
<feature type="chain" id="PRO_5046661804" evidence="1">
    <location>
        <begin position="37"/>
        <end position="112"/>
    </location>
</feature>
<organism evidence="2 3">
    <name type="scientific">Rhodopirellula halodulae</name>
    <dbReference type="NCBI Taxonomy" id="2894198"/>
    <lineage>
        <taxon>Bacteria</taxon>
        <taxon>Pseudomonadati</taxon>
        <taxon>Planctomycetota</taxon>
        <taxon>Planctomycetia</taxon>
        <taxon>Pirellulales</taxon>
        <taxon>Pirellulaceae</taxon>
        <taxon>Rhodopirellula</taxon>
    </lineage>
</organism>